<sequence>MSAFSLAPAGMIGIVIFLLITFAVVIAISKSIIVVRQATAVVVERLGRYQTTLTPGLHVLIPFIDSKRAVVSLSEQVVAFAPQPVITADNVSVTIDSVIYYQINSPEQATYEIANYLVAIEQLTATTLRNVIGTMDLEDTLTSRDSINTQLRGVLDSATTAWGIRINRVEIKAIDPPPSIQEAMEKQMRAERDKRAAILTAEGQRESQVTEAEGQRKSAVLIARGDAEAAVTRAEGEAEAIAKVFRAIHEGNPDEKLLSYRYLQMLPELAKGDGNKTWIVPAEMTAALEAISKGFGSAK</sequence>
<keyword evidence="3 6" id="KW-0812">Transmembrane</keyword>
<evidence type="ECO:0000256" key="2">
    <source>
        <dbReference type="ARBA" id="ARBA00008164"/>
    </source>
</evidence>
<evidence type="ECO:0000256" key="6">
    <source>
        <dbReference type="SAM" id="Phobius"/>
    </source>
</evidence>
<dbReference type="PROSITE" id="PS01270">
    <property type="entry name" value="BAND_7"/>
    <property type="match status" value="1"/>
</dbReference>
<dbReference type="EMBL" id="CP116394">
    <property type="protein sequence ID" value="WCE47006.1"/>
    <property type="molecule type" value="Genomic_DNA"/>
</dbReference>
<dbReference type="CDD" id="cd08829">
    <property type="entry name" value="SPFH_paraslipin"/>
    <property type="match status" value="1"/>
</dbReference>
<dbReference type="KEGG" id="wne:PIG85_04995"/>
<dbReference type="SMART" id="SM00244">
    <property type="entry name" value="PHB"/>
    <property type="match status" value="1"/>
</dbReference>
<evidence type="ECO:0000259" key="7">
    <source>
        <dbReference type="SMART" id="SM00244"/>
    </source>
</evidence>
<dbReference type="SUPFAM" id="SSF117892">
    <property type="entry name" value="Band 7/SPFH domain"/>
    <property type="match status" value="1"/>
</dbReference>
<evidence type="ECO:0000256" key="1">
    <source>
        <dbReference type="ARBA" id="ARBA00004167"/>
    </source>
</evidence>
<name>A0AB38XRU3_9ACTO</name>
<dbReference type="GO" id="GO:0098552">
    <property type="term" value="C:side of membrane"/>
    <property type="evidence" value="ECO:0007669"/>
    <property type="project" value="UniProtKB-ARBA"/>
</dbReference>
<keyword evidence="4 6" id="KW-1133">Transmembrane helix</keyword>
<dbReference type="Proteomes" id="UP001211044">
    <property type="component" value="Chromosome"/>
</dbReference>
<comment type="similarity">
    <text evidence="2">Belongs to the band 7/mec-2 family.</text>
</comment>
<evidence type="ECO:0000313" key="8">
    <source>
        <dbReference type="EMBL" id="WCE47006.1"/>
    </source>
</evidence>
<feature type="transmembrane region" description="Helical" evidence="6">
    <location>
        <begin position="6"/>
        <end position="28"/>
    </location>
</feature>
<dbReference type="PANTHER" id="PTHR43327">
    <property type="entry name" value="STOMATIN-LIKE PROTEIN 2, MITOCHONDRIAL"/>
    <property type="match status" value="1"/>
</dbReference>
<dbReference type="Gene3D" id="3.30.479.30">
    <property type="entry name" value="Band 7 domain"/>
    <property type="match status" value="1"/>
</dbReference>
<comment type="subcellular location">
    <subcellularLocation>
        <location evidence="1">Membrane</location>
        <topology evidence="1">Single-pass membrane protein</topology>
    </subcellularLocation>
</comment>
<dbReference type="InterPro" id="IPR018080">
    <property type="entry name" value="Band_7/stomatin-like_CS"/>
</dbReference>
<dbReference type="GO" id="GO:0005886">
    <property type="term" value="C:plasma membrane"/>
    <property type="evidence" value="ECO:0007669"/>
    <property type="project" value="UniProtKB-ARBA"/>
</dbReference>
<evidence type="ECO:0000256" key="5">
    <source>
        <dbReference type="ARBA" id="ARBA00023136"/>
    </source>
</evidence>
<dbReference type="InterPro" id="IPR036013">
    <property type="entry name" value="Band_7/SPFH_dom_sf"/>
</dbReference>
<evidence type="ECO:0000256" key="3">
    <source>
        <dbReference type="ARBA" id="ARBA00022692"/>
    </source>
</evidence>
<dbReference type="RefSeq" id="WP_004805451.1">
    <property type="nucleotide sequence ID" value="NZ_CP116394.1"/>
</dbReference>
<dbReference type="InterPro" id="IPR050710">
    <property type="entry name" value="Band7/mec-2_domain"/>
</dbReference>
<dbReference type="InterPro" id="IPR001972">
    <property type="entry name" value="Stomatin_HflK_fam"/>
</dbReference>
<proteinExistence type="inferred from homology"/>
<protein>
    <submittedName>
        <fullName evidence="8">SPFH/Band 7/PHB domain protein</fullName>
    </submittedName>
</protein>
<dbReference type="InterPro" id="IPR001107">
    <property type="entry name" value="Band_7"/>
</dbReference>
<accession>A0AB38XRU3</accession>
<organism evidence="8 9">
    <name type="scientific">Winkia neuii subsp. anitrata</name>
    <dbReference type="NCBI Taxonomy" id="29318"/>
    <lineage>
        <taxon>Bacteria</taxon>
        <taxon>Bacillati</taxon>
        <taxon>Actinomycetota</taxon>
        <taxon>Actinomycetes</taxon>
        <taxon>Actinomycetales</taxon>
        <taxon>Actinomycetaceae</taxon>
        <taxon>Winkia</taxon>
    </lineage>
</organism>
<evidence type="ECO:0000313" key="9">
    <source>
        <dbReference type="Proteomes" id="UP001211044"/>
    </source>
</evidence>
<dbReference type="PRINTS" id="PR00721">
    <property type="entry name" value="STOMATIN"/>
</dbReference>
<reference evidence="8" key="1">
    <citation type="submission" date="2023-01" db="EMBL/GenBank/DDBJ databases">
        <title>Comparative Genomic Analysis of the Clinically-Derived Winkia Strain NY0527 Provides Evidence into the Taxonomic Reassignment of Winkia neuii and Characterizes Their Virulence Traits.</title>
        <authorList>
            <person name="Cai X."/>
            <person name="Peng Y."/>
            <person name="Li M."/>
            <person name="Qiu Y."/>
            <person name="Wang Y."/>
            <person name="Xu L."/>
            <person name="Hou Q."/>
        </authorList>
    </citation>
    <scope>NUCLEOTIDE SEQUENCE</scope>
    <source>
        <strain evidence="8">NY0527</strain>
    </source>
</reference>
<dbReference type="AlphaFoldDB" id="A0AB38XRU3"/>
<gene>
    <name evidence="8" type="ORF">PIG85_04995</name>
</gene>
<dbReference type="PANTHER" id="PTHR43327:SF10">
    <property type="entry name" value="STOMATIN-LIKE PROTEIN 2, MITOCHONDRIAL"/>
    <property type="match status" value="1"/>
</dbReference>
<evidence type="ECO:0000256" key="4">
    <source>
        <dbReference type="ARBA" id="ARBA00022989"/>
    </source>
</evidence>
<dbReference type="FunFam" id="3.30.479.30:FF:000004">
    <property type="entry name" value="Putative membrane protease family, stomatin"/>
    <property type="match status" value="1"/>
</dbReference>
<dbReference type="Pfam" id="PF01145">
    <property type="entry name" value="Band_7"/>
    <property type="match status" value="1"/>
</dbReference>
<feature type="domain" description="Band 7" evidence="7">
    <location>
        <begin position="30"/>
        <end position="188"/>
    </location>
</feature>
<keyword evidence="5 6" id="KW-0472">Membrane</keyword>